<accession>A0A8H6JXM3</accession>
<keyword evidence="2" id="KW-0489">Methyltransferase</keyword>
<gene>
    <name evidence="2" type="ORF">CMUS01_11477</name>
</gene>
<dbReference type="Proteomes" id="UP000639643">
    <property type="component" value="Unassembled WGS sequence"/>
</dbReference>
<reference evidence="2" key="1">
    <citation type="journal article" date="2020" name="Phytopathology">
        <title>Genome Sequence Resources of Colletotrichum truncatum, C. plurivorum, C. musicola, and C. sojae: Four Species Pathogenic to Soybean (Glycine max).</title>
        <authorList>
            <person name="Rogerio F."/>
            <person name="Boufleur T.R."/>
            <person name="Ciampi-Guillardi M."/>
            <person name="Sukno S.A."/>
            <person name="Thon M.R."/>
            <person name="Massola Junior N.S."/>
            <person name="Baroncelli R."/>
        </authorList>
    </citation>
    <scope>NUCLEOTIDE SEQUENCE</scope>
    <source>
        <strain evidence="2">LFN0074</strain>
    </source>
</reference>
<dbReference type="PANTHER" id="PTHR43591">
    <property type="entry name" value="METHYLTRANSFERASE"/>
    <property type="match status" value="1"/>
</dbReference>
<dbReference type="GO" id="GO:0032259">
    <property type="term" value="P:methylation"/>
    <property type="evidence" value="ECO:0007669"/>
    <property type="project" value="UniProtKB-KW"/>
</dbReference>
<evidence type="ECO:0000313" key="2">
    <source>
        <dbReference type="EMBL" id="KAF6820903.1"/>
    </source>
</evidence>
<comment type="similarity">
    <text evidence="1">Belongs to the methyltransferase superfamily. LaeA methyltransferase family.</text>
</comment>
<organism evidence="2 3">
    <name type="scientific">Colletotrichum musicola</name>
    <dbReference type="NCBI Taxonomy" id="2175873"/>
    <lineage>
        <taxon>Eukaryota</taxon>
        <taxon>Fungi</taxon>
        <taxon>Dikarya</taxon>
        <taxon>Ascomycota</taxon>
        <taxon>Pezizomycotina</taxon>
        <taxon>Sordariomycetes</taxon>
        <taxon>Hypocreomycetidae</taxon>
        <taxon>Glomerellales</taxon>
        <taxon>Glomerellaceae</taxon>
        <taxon>Colletotrichum</taxon>
        <taxon>Colletotrichum orchidearum species complex</taxon>
    </lineage>
</organism>
<dbReference type="SUPFAM" id="SSF53335">
    <property type="entry name" value="S-adenosyl-L-methionine-dependent methyltransferases"/>
    <property type="match status" value="1"/>
</dbReference>
<evidence type="ECO:0000313" key="3">
    <source>
        <dbReference type="Proteomes" id="UP000639643"/>
    </source>
</evidence>
<dbReference type="InterPro" id="IPR029063">
    <property type="entry name" value="SAM-dependent_MTases_sf"/>
</dbReference>
<dbReference type="EMBL" id="WIGM01000585">
    <property type="protein sequence ID" value="KAF6820903.1"/>
    <property type="molecule type" value="Genomic_DNA"/>
</dbReference>
<dbReference type="AlphaFoldDB" id="A0A8H6JXM3"/>
<evidence type="ECO:0000256" key="1">
    <source>
        <dbReference type="ARBA" id="ARBA00038158"/>
    </source>
</evidence>
<keyword evidence="2" id="KW-0808">Transferase</keyword>
<dbReference type="PANTHER" id="PTHR43591:SF10">
    <property type="entry name" value="ABC TRANSMEMBRANE TYPE-1 DOMAIN-CONTAINING PROTEIN-RELATED"/>
    <property type="match status" value="1"/>
</dbReference>
<sequence>MSSGKYSYPNDESYLTSTDFQHHIWSIAQDGELALCPAHKKAKRVLDMGTGTGIWAINFGRSTNDVQVIGVDLSPIQPGWVPPNCKFEIDDLEKDWTWDKPFDFIYARALEGCFSDISKMIEKVYKALSPGGWFEVGSLMMPMGCDDGTVPKDSALARWHDLLTEATAKIGRPYTGIATHTKEMGEAGFVNVKHKDFIWPLNSWPKDDKLSEIGRWHCVNLDLALEAMSLALLTRVMDWSKAEVEVFCANVRKDVRNKNMHAYWKIRVLYAQKPLESEISE</sequence>
<keyword evidence="3" id="KW-1185">Reference proteome</keyword>
<proteinExistence type="inferred from homology"/>
<dbReference type="CDD" id="cd02440">
    <property type="entry name" value="AdoMet_MTases"/>
    <property type="match status" value="1"/>
</dbReference>
<dbReference type="GO" id="GO:0008168">
    <property type="term" value="F:methyltransferase activity"/>
    <property type="evidence" value="ECO:0007669"/>
    <property type="project" value="UniProtKB-KW"/>
</dbReference>
<dbReference type="OrthoDB" id="2013972at2759"/>
<name>A0A8H6JXM3_9PEZI</name>
<protein>
    <submittedName>
        <fullName evidence="2">Methyltransferase domain-containing protein</fullName>
    </submittedName>
</protein>
<comment type="caution">
    <text evidence="2">The sequence shown here is derived from an EMBL/GenBank/DDBJ whole genome shotgun (WGS) entry which is preliminary data.</text>
</comment>
<dbReference type="Pfam" id="PF13489">
    <property type="entry name" value="Methyltransf_23"/>
    <property type="match status" value="1"/>
</dbReference>
<dbReference type="Gene3D" id="3.40.50.150">
    <property type="entry name" value="Vaccinia Virus protein VP39"/>
    <property type="match status" value="1"/>
</dbReference>